<dbReference type="Proteomes" id="UP000595897">
    <property type="component" value="Chromosome"/>
</dbReference>
<feature type="transmembrane region" description="Helical" evidence="1">
    <location>
        <begin position="12"/>
        <end position="29"/>
    </location>
</feature>
<keyword evidence="1" id="KW-0812">Transmembrane</keyword>
<keyword evidence="1" id="KW-1133">Transmembrane helix</keyword>
<evidence type="ECO:0000313" key="3">
    <source>
        <dbReference type="Proteomes" id="UP000595897"/>
    </source>
</evidence>
<accession>A0A7R7EQ05</accession>
<evidence type="ECO:0000313" key="2">
    <source>
        <dbReference type="EMBL" id="BCN32893.1"/>
    </source>
</evidence>
<name>A0A7R7EQ05_9FIRM</name>
<dbReference type="RefSeq" id="WP_271713897.1">
    <property type="nucleotide sequence ID" value="NZ_AP024169.1"/>
</dbReference>
<proteinExistence type="predicted"/>
<dbReference type="KEGG" id="ahb:bsdtb5_41880"/>
<keyword evidence="3" id="KW-1185">Reference proteome</keyword>
<evidence type="ECO:0000256" key="1">
    <source>
        <dbReference type="SAM" id="Phobius"/>
    </source>
</evidence>
<organism evidence="2 3">
    <name type="scientific">Anaeromicropila herbilytica</name>
    <dbReference type="NCBI Taxonomy" id="2785025"/>
    <lineage>
        <taxon>Bacteria</taxon>
        <taxon>Bacillati</taxon>
        <taxon>Bacillota</taxon>
        <taxon>Clostridia</taxon>
        <taxon>Lachnospirales</taxon>
        <taxon>Lachnospiraceae</taxon>
        <taxon>Anaeromicropila</taxon>
    </lineage>
</organism>
<dbReference type="EMBL" id="AP024169">
    <property type="protein sequence ID" value="BCN32893.1"/>
    <property type="molecule type" value="Genomic_DNA"/>
</dbReference>
<protein>
    <submittedName>
        <fullName evidence="2">Uncharacterized protein</fullName>
    </submittedName>
</protein>
<reference evidence="2 3" key="1">
    <citation type="submission" date="2020-11" db="EMBL/GenBank/DDBJ databases">
        <title>Draft genome sequencing of a Lachnospiraceae strain isolated from anoxic soil subjected to BSD treatment.</title>
        <authorList>
            <person name="Uek A."/>
            <person name="Tonouchi A."/>
        </authorList>
    </citation>
    <scope>NUCLEOTIDE SEQUENCE [LARGE SCALE GENOMIC DNA]</scope>
    <source>
        <strain evidence="2 3">TB5</strain>
    </source>
</reference>
<dbReference type="AlphaFoldDB" id="A0A7R7EQ05"/>
<feature type="transmembrane region" description="Helical" evidence="1">
    <location>
        <begin position="35"/>
        <end position="57"/>
    </location>
</feature>
<keyword evidence="1" id="KW-0472">Membrane</keyword>
<gene>
    <name evidence="2" type="ORF">bsdtb5_41880</name>
</gene>
<sequence>MKKKTAKYLKELVTSLAIMCFIQFILSYLDHAAMFSKSFIVFLVTFIIISLFFRFGIKDDEE</sequence>